<dbReference type="InterPro" id="IPR002347">
    <property type="entry name" value="SDR_fam"/>
</dbReference>
<comment type="caution">
    <text evidence="4">The sequence shown here is derived from an EMBL/GenBank/DDBJ whole genome shotgun (WGS) entry which is preliminary data.</text>
</comment>
<protein>
    <submittedName>
        <fullName evidence="4">SDR family oxidoreductase</fullName>
        <ecNumber evidence="4">1.-.-.-</ecNumber>
    </submittedName>
</protein>
<dbReference type="InterPro" id="IPR020904">
    <property type="entry name" value="Sc_DH/Rdtase_CS"/>
</dbReference>
<sequence length="253" mass="26590">MGHLDGKTAVITGGGTGIGLAIAKRLADDGANCVLMGRNLQRLEDQAKGIARARAVQCDVTDAENVLAAFADARGDGAITVLVNNAGIASSAPFHRMSEEEFLRIQDVNVTGVFRCTRAVTDDMRAADYGRVINISSIAGLSGGPYISHYCASKHAVIGMTRALAAEWAKTNTTVNAICPGYVRTEMAEGAIRTIIEKTGATREQAEAELSKNNPQGRLLEVEEVAEIAGWLCHPNSLGINGQAVALNGGHSM</sequence>
<dbReference type="Gene3D" id="3.40.50.720">
    <property type="entry name" value="NAD(P)-binding Rossmann-like Domain"/>
    <property type="match status" value="1"/>
</dbReference>
<dbReference type="PANTHER" id="PTHR42879">
    <property type="entry name" value="3-OXOACYL-(ACYL-CARRIER-PROTEIN) REDUCTASE"/>
    <property type="match status" value="1"/>
</dbReference>
<comment type="similarity">
    <text evidence="1 2">Belongs to the short-chain dehydrogenases/reductases (SDR) family.</text>
</comment>
<dbReference type="Pfam" id="PF00106">
    <property type="entry name" value="adh_short"/>
    <property type="match status" value="1"/>
</dbReference>
<dbReference type="PROSITE" id="PS00061">
    <property type="entry name" value="ADH_SHORT"/>
    <property type="match status" value="1"/>
</dbReference>
<evidence type="ECO:0000313" key="4">
    <source>
        <dbReference type="EMBL" id="MEE2524970.1"/>
    </source>
</evidence>
<dbReference type="SUPFAM" id="SSF51735">
    <property type="entry name" value="NAD(P)-binding Rossmann-fold domains"/>
    <property type="match status" value="1"/>
</dbReference>
<dbReference type="CDD" id="cd05233">
    <property type="entry name" value="SDR_c"/>
    <property type="match status" value="1"/>
</dbReference>
<dbReference type="Proteomes" id="UP001354971">
    <property type="component" value="Unassembled WGS sequence"/>
</dbReference>
<evidence type="ECO:0000259" key="3">
    <source>
        <dbReference type="SMART" id="SM00822"/>
    </source>
</evidence>
<evidence type="ECO:0000256" key="2">
    <source>
        <dbReference type="RuleBase" id="RU000363"/>
    </source>
</evidence>
<evidence type="ECO:0000313" key="5">
    <source>
        <dbReference type="Proteomes" id="UP001354971"/>
    </source>
</evidence>
<dbReference type="GO" id="GO:0016491">
    <property type="term" value="F:oxidoreductase activity"/>
    <property type="evidence" value="ECO:0007669"/>
    <property type="project" value="UniProtKB-KW"/>
</dbReference>
<feature type="domain" description="Ketoreductase" evidence="3">
    <location>
        <begin position="7"/>
        <end position="181"/>
    </location>
</feature>
<keyword evidence="4" id="KW-0560">Oxidoreductase</keyword>
<gene>
    <name evidence="4" type="ORF">V0U79_01215</name>
</gene>
<organism evidence="4 5">
    <name type="scientific">Hyphobacterium lacteum</name>
    <dbReference type="NCBI Taxonomy" id="3116575"/>
    <lineage>
        <taxon>Bacteria</taxon>
        <taxon>Pseudomonadati</taxon>
        <taxon>Pseudomonadota</taxon>
        <taxon>Alphaproteobacteria</taxon>
        <taxon>Maricaulales</taxon>
        <taxon>Maricaulaceae</taxon>
        <taxon>Hyphobacterium</taxon>
    </lineage>
</organism>
<proteinExistence type="inferred from homology"/>
<dbReference type="RefSeq" id="WP_330197634.1">
    <property type="nucleotide sequence ID" value="NZ_JAZDRP010000001.1"/>
</dbReference>
<accession>A0ABU7LM18</accession>
<dbReference type="InterPro" id="IPR050259">
    <property type="entry name" value="SDR"/>
</dbReference>
<dbReference type="PRINTS" id="PR00081">
    <property type="entry name" value="GDHRDH"/>
</dbReference>
<dbReference type="PRINTS" id="PR00080">
    <property type="entry name" value="SDRFAMILY"/>
</dbReference>
<keyword evidence="5" id="KW-1185">Reference proteome</keyword>
<dbReference type="EMBL" id="JAZDRP010000001">
    <property type="protein sequence ID" value="MEE2524970.1"/>
    <property type="molecule type" value="Genomic_DNA"/>
</dbReference>
<evidence type="ECO:0000256" key="1">
    <source>
        <dbReference type="ARBA" id="ARBA00006484"/>
    </source>
</evidence>
<dbReference type="SMART" id="SM00822">
    <property type="entry name" value="PKS_KR"/>
    <property type="match status" value="1"/>
</dbReference>
<dbReference type="InterPro" id="IPR057326">
    <property type="entry name" value="KR_dom"/>
</dbReference>
<dbReference type="InterPro" id="IPR036291">
    <property type="entry name" value="NAD(P)-bd_dom_sf"/>
</dbReference>
<dbReference type="EC" id="1.-.-.-" evidence="4"/>
<dbReference type="PANTHER" id="PTHR42879:SF2">
    <property type="entry name" value="3-OXOACYL-[ACYL-CARRIER-PROTEIN] REDUCTASE FABG"/>
    <property type="match status" value="1"/>
</dbReference>
<reference evidence="4 5" key="1">
    <citation type="submission" date="2024-01" db="EMBL/GenBank/DDBJ databases">
        <title>Hyphobacterium bacterium isolated from marine sediment.</title>
        <authorList>
            <person name="Zhao S."/>
        </authorList>
    </citation>
    <scope>NUCLEOTIDE SEQUENCE [LARGE SCALE GENOMIC DNA]</scope>
    <source>
        <strain evidence="5">HN65</strain>
    </source>
</reference>
<name>A0ABU7LM18_9PROT</name>